<keyword evidence="2" id="KW-0175">Coiled coil</keyword>
<feature type="domain" description="DM13" evidence="4">
    <location>
        <begin position="28"/>
        <end position="140"/>
    </location>
</feature>
<dbReference type="PANTHER" id="PTHR24036">
    <property type="entry name" value="SKELETOR-RELATED"/>
    <property type="match status" value="1"/>
</dbReference>
<dbReference type="InterPro" id="IPR019545">
    <property type="entry name" value="DM13_domain"/>
</dbReference>
<dbReference type="InterPro" id="IPR052126">
    <property type="entry name" value="Spindle_Org/Thrombomodulin"/>
</dbReference>
<evidence type="ECO:0000256" key="1">
    <source>
        <dbReference type="ARBA" id="ARBA00022737"/>
    </source>
</evidence>
<feature type="compositionally biased region" description="Polar residues" evidence="3">
    <location>
        <begin position="157"/>
        <end position="171"/>
    </location>
</feature>
<dbReference type="SMART" id="SM00686">
    <property type="entry name" value="DM13"/>
    <property type="match status" value="1"/>
</dbReference>
<feature type="region of interest" description="Disordered" evidence="3">
    <location>
        <begin position="316"/>
        <end position="393"/>
    </location>
</feature>
<evidence type="ECO:0000256" key="3">
    <source>
        <dbReference type="SAM" id="MobiDB-lite"/>
    </source>
</evidence>
<accession>A0AAD8DQ77</accession>
<name>A0AAD8DQ77_MYTSE</name>
<proteinExistence type="predicted"/>
<reference evidence="5" key="1">
    <citation type="submission" date="2023-03" db="EMBL/GenBank/DDBJ databases">
        <title>Chromosome-level genomes of two armyworms, Mythimna separata and Mythimna loreyi, provide insights into the biosynthesis and reception of sex pheromones.</title>
        <authorList>
            <person name="Zhao H."/>
        </authorList>
    </citation>
    <scope>NUCLEOTIDE SEQUENCE</scope>
    <source>
        <strain evidence="5">BeijingLab</strain>
        <tissue evidence="5">Pupa</tissue>
    </source>
</reference>
<evidence type="ECO:0000313" key="6">
    <source>
        <dbReference type="Proteomes" id="UP001231518"/>
    </source>
</evidence>
<gene>
    <name evidence="5" type="ORF">PYW07_010313</name>
</gene>
<evidence type="ECO:0000259" key="4">
    <source>
        <dbReference type="PROSITE" id="PS51549"/>
    </source>
</evidence>
<protein>
    <recommendedName>
        <fullName evidence="4">DM13 domain-containing protein</fullName>
    </recommendedName>
</protein>
<comment type="caution">
    <text evidence="5">The sequence shown here is derived from an EMBL/GenBank/DDBJ whole genome shotgun (WGS) entry which is preliminary data.</text>
</comment>
<dbReference type="Pfam" id="PF10517">
    <property type="entry name" value="DM13"/>
    <property type="match status" value="1"/>
</dbReference>
<dbReference type="PROSITE" id="PS51549">
    <property type="entry name" value="DM13"/>
    <property type="match status" value="1"/>
</dbReference>
<dbReference type="AlphaFoldDB" id="A0AAD8DQ77"/>
<feature type="region of interest" description="Disordered" evidence="3">
    <location>
        <begin position="1"/>
        <end position="41"/>
    </location>
</feature>
<dbReference type="EMBL" id="JARGEI010000018">
    <property type="protein sequence ID" value="KAJ8715831.1"/>
    <property type="molecule type" value="Genomic_DNA"/>
</dbReference>
<feature type="compositionally biased region" description="Low complexity" evidence="3">
    <location>
        <begin position="316"/>
        <end position="373"/>
    </location>
</feature>
<feature type="coiled-coil region" evidence="2">
    <location>
        <begin position="276"/>
        <end position="310"/>
    </location>
</feature>
<keyword evidence="1" id="KW-0677">Repeat</keyword>
<dbReference type="Proteomes" id="UP001231518">
    <property type="component" value="Chromosome 24"/>
</dbReference>
<sequence length="393" mass="44949">MGANLPVQKGASSLPTEPRSDTAATRNSRIRQRECRAPDARRAARNQYLSVKDARRRECYVTLPHLRHITYAKFWVGRGEKPSPQGIRIPDENGKEAPLRKYDKKTIVLTLPGELTVFDIGHFGVWCEAFTVNFGHVVLPRAALANVPPSLKMLGVSPQSRNSALAGSSTTRPPARPRRPLARLDATTYRPPRPLRAGSPVLHAGDAAARLPLHRRADSFTPPEQQLVSIQSSKEFTIKEDGTLELAEKKQPEPNQQQEAFSQLQQLPGLQHSQQLQQHQHEYQQLLLQQQALEQRQQQIEQQRRLLNEQIYYSQPQSEPQNYQQQNYYSQPQSEQQAQQQQYEQQAQQPHSEQQAQQQYEQQYEQQSRAQPAGESREEEPFQYRLLPLAGRA</sequence>
<feature type="compositionally biased region" description="Basic and acidic residues" evidence="3">
    <location>
        <begin position="31"/>
        <end position="41"/>
    </location>
</feature>
<keyword evidence="6" id="KW-1185">Reference proteome</keyword>
<organism evidence="5 6">
    <name type="scientific">Mythimna separata</name>
    <name type="common">Oriental armyworm</name>
    <name type="synonym">Pseudaletia separata</name>
    <dbReference type="NCBI Taxonomy" id="271217"/>
    <lineage>
        <taxon>Eukaryota</taxon>
        <taxon>Metazoa</taxon>
        <taxon>Ecdysozoa</taxon>
        <taxon>Arthropoda</taxon>
        <taxon>Hexapoda</taxon>
        <taxon>Insecta</taxon>
        <taxon>Pterygota</taxon>
        <taxon>Neoptera</taxon>
        <taxon>Endopterygota</taxon>
        <taxon>Lepidoptera</taxon>
        <taxon>Glossata</taxon>
        <taxon>Ditrysia</taxon>
        <taxon>Noctuoidea</taxon>
        <taxon>Noctuidae</taxon>
        <taxon>Noctuinae</taxon>
        <taxon>Hadenini</taxon>
        <taxon>Mythimna</taxon>
    </lineage>
</organism>
<feature type="region of interest" description="Disordered" evidence="3">
    <location>
        <begin position="156"/>
        <end position="202"/>
    </location>
</feature>
<dbReference type="PANTHER" id="PTHR24036:SF13">
    <property type="entry name" value="PROTEIN SKELETOR, ISOFORMS D_E"/>
    <property type="match status" value="1"/>
</dbReference>
<evidence type="ECO:0000313" key="5">
    <source>
        <dbReference type="EMBL" id="KAJ8715831.1"/>
    </source>
</evidence>
<evidence type="ECO:0000256" key="2">
    <source>
        <dbReference type="SAM" id="Coils"/>
    </source>
</evidence>